<evidence type="ECO:0000256" key="11">
    <source>
        <dbReference type="SAM" id="SignalP"/>
    </source>
</evidence>
<dbReference type="Proteomes" id="UP000036902">
    <property type="component" value="Chromosome"/>
</dbReference>
<dbReference type="AlphaFoldDB" id="A0A140IE91"/>
<feature type="chain" id="PRO_5007807431" description="Type II secretion system protein GspC N-terminal domain-containing protein" evidence="11">
    <location>
        <begin position="23"/>
        <end position="153"/>
    </location>
</feature>
<evidence type="ECO:0000313" key="14">
    <source>
        <dbReference type="Proteomes" id="UP000036902"/>
    </source>
</evidence>
<dbReference type="KEGG" id="thu:AC731_003400"/>
<evidence type="ECO:0000256" key="7">
    <source>
        <dbReference type="ARBA" id="ARBA00022989"/>
    </source>
</evidence>
<feature type="region of interest" description="Disordered" evidence="9">
    <location>
        <begin position="130"/>
        <end position="153"/>
    </location>
</feature>
<feature type="transmembrane region" description="Helical" evidence="10">
    <location>
        <begin position="68"/>
        <end position="90"/>
    </location>
</feature>
<keyword evidence="5 10" id="KW-0812">Transmembrane</keyword>
<evidence type="ECO:0000256" key="6">
    <source>
        <dbReference type="ARBA" id="ARBA00022927"/>
    </source>
</evidence>
<evidence type="ECO:0000313" key="13">
    <source>
        <dbReference type="EMBL" id="AMO36066.1"/>
    </source>
</evidence>
<protein>
    <recommendedName>
        <fullName evidence="12">Type II secretion system protein GspC N-terminal domain-containing protein</fullName>
    </recommendedName>
</protein>
<organism evidence="13 14">
    <name type="scientific">Thauera humireducens</name>
    <dbReference type="NCBI Taxonomy" id="1134435"/>
    <lineage>
        <taxon>Bacteria</taxon>
        <taxon>Pseudomonadati</taxon>
        <taxon>Pseudomonadota</taxon>
        <taxon>Betaproteobacteria</taxon>
        <taxon>Rhodocyclales</taxon>
        <taxon>Zoogloeaceae</taxon>
        <taxon>Thauera</taxon>
    </lineage>
</organism>
<evidence type="ECO:0000256" key="4">
    <source>
        <dbReference type="ARBA" id="ARBA00022519"/>
    </source>
</evidence>
<keyword evidence="8 10" id="KW-0472">Membrane</keyword>
<accession>A0A140IE91</accession>
<dbReference type="InterPro" id="IPR024961">
    <property type="entry name" value="T2SS_GspC_N"/>
</dbReference>
<name>A0A140IE91_9RHOO</name>
<proteinExistence type="predicted"/>
<evidence type="ECO:0000259" key="12">
    <source>
        <dbReference type="Pfam" id="PF11356"/>
    </source>
</evidence>
<keyword evidence="7 10" id="KW-1133">Transmembrane helix</keyword>
<evidence type="ECO:0000256" key="10">
    <source>
        <dbReference type="SAM" id="Phobius"/>
    </source>
</evidence>
<keyword evidence="6" id="KW-0653">Protein transport</keyword>
<dbReference type="GO" id="GO:0015031">
    <property type="term" value="P:protein transport"/>
    <property type="evidence" value="ECO:0007669"/>
    <property type="project" value="UniProtKB-KW"/>
</dbReference>
<keyword evidence="11" id="KW-0732">Signal</keyword>
<evidence type="ECO:0000256" key="1">
    <source>
        <dbReference type="ARBA" id="ARBA00004533"/>
    </source>
</evidence>
<dbReference type="STRING" id="1134435.AC731_003400"/>
<keyword evidence="2" id="KW-0813">Transport</keyword>
<feature type="signal peptide" evidence="11">
    <location>
        <begin position="1"/>
        <end position="22"/>
    </location>
</feature>
<gene>
    <name evidence="13" type="ORF">AC731_003400</name>
</gene>
<evidence type="ECO:0000256" key="5">
    <source>
        <dbReference type="ARBA" id="ARBA00022692"/>
    </source>
</evidence>
<keyword evidence="3" id="KW-1003">Cell membrane</keyword>
<evidence type="ECO:0000256" key="9">
    <source>
        <dbReference type="SAM" id="MobiDB-lite"/>
    </source>
</evidence>
<evidence type="ECO:0000256" key="2">
    <source>
        <dbReference type="ARBA" id="ARBA00022448"/>
    </source>
</evidence>
<sequence>MAWTVAIAALGTAALLAPRLFAQLPGPTQPAAVEDKGDVRTLVAALARQQLFANQSDGTAARADERRALAGIVLVGVATGFAGGTAFAVFERDGRSVAHRAGETVAGDWQLLHILSDRVELGAGEQRLDLPLHRSARMPPPPRSDAPDTLQQD</sequence>
<keyword evidence="14" id="KW-1185">Reference proteome</keyword>
<reference evidence="14" key="1">
    <citation type="submission" date="2016-03" db="EMBL/GenBank/DDBJ databases">
        <authorList>
            <person name="Ma C."/>
            <person name="Zhou S."/>
            <person name="Yang G."/>
        </authorList>
    </citation>
    <scope>NUCLEOTIDE SEQUENCE [LARGE SCALE GENOMIC DNA]</scope>
    <source>
        <strain evidence="14">SgZ-1</strain>
    </source>
</reference>
<dbReference type="GO" id="GO:0005886">
    <property type="term" value="C:plasma membrane"/>
    <property type="evidence" value="ECO:0007669"/>
    <property type="project" value="UniProtKB-SubCell"/>
</dbReference>
<comment type="subcellular location">
    <subcellularLocation>
        <location evidence="1">Cell inner membrane</location>
    </subcellularLocation>
</comment>
<feature type="domain" description="Type II secretion system protein GspC N-terminal" evidence="12">
    <location>
        <begin position="7"/>
        <end position="125"/>
    </location>
</feature>
<dbReference type="Pfam" id="PF11356">
    <property type="entry name" value="T2SSC"/>
    <property type="match status" value="1"/>
</dbReference>
<dbReference type="EMBL" id="CP014646">
    <property type="protein sequence ID" value="AMO36066.1"/>
    <property type="molecule type" value="Genomic_DNA"/>
</dbReference>
<keyword evidence="4" id="KW-0997">Cell inner membrane</keyword>
<evidence type="ECO:0000256" key="3">
    <source>
        <dbReference type="ARBA" id="ARBA00022475"/>
    </source>
</evidence>
<evidence type="ECO:0000256" key="8">
    <source>
        <dbReference type="ARBA" id="ARBA00023136"/>
    </source>
</evidence>